<name>B7G310_PHATC</name>
<dbReference type="InParanoid" id="B7G310"/>
<dbReference type="AlphaFoldDB" id="B7G310"/>
<keyword evidence="4" id="KW-1185">Reference proteome</keyword>
<sequence>MTLLGIAVLGKSNEPLYLCDCQKCIETGNESLMETASVVDDPFGFVEHGKKFGMARSLSLDSQFLVHSALDVLEEKLGKSKPDGTMPLRRGVEGVAPISTRWTGKLLEEGDRIVFGHLTATNIKLLALCQHPCKESSVKNFLAKLHNHYISYVMNPILPINTFFENGIIQSKDFDRNVRIAVQEYHNVNVPLL</sequence>
<evidence type="ECO:0000313" key="4">
    <source>
        <dbReference type="Proteomes" id="UP000000759"/>
    </source>
</evidence>
<dbReference type="PaxDb" id="2850-Phatr37525"/>
<accession>B7G310</accession>
<reference evidence="3 4" key="1">
    <citation type="journal article" date="2008" name="Nature">
        <title>The Phaeodactylum genome reveals the evolutionary history of diatom genomes.</title>
        <authorList>
            <person name="Bowler C."/>
            <person name="Allen A.E."/>
            <person name="Badger J.H."/>
            <person name="Grimwood J."/>
            <person name="Jabbari K."/>
            <person name="Kuo A."/>
            <person name="Maheswari U."/>
            <person name="Martens C."/>
            <person name="Maumus F."/>
            <person name="Otillar R.P."/>
            <person name="Rayko E."/>
            <person name="Salamov A."/>
            <person name="Vandepoele K."/>
            <person name="Beszteri B."/>
            <person name="Gruber A."/>
            <person name="Heijde M."/>
            <person name="Katinka M."/>
            <person name="Mock T."/>
            <person name="Valentin K."/>
            <person name="Verret F."/>
            <person name="Berges J.A."/>
            <person name="Brownlee C."/>
            <person name="Cadoret J.P."/>
            <person name="Chiovitti A."/>
            <person name="Choi C.J."/>
            <person name="Coesel S."/>
            <person name="De Martino A."/>
            <person name="Detter J.C."/>
            <person name="Durkin C."/>
            <person name="Falciatore A."/>
            <person name="Fournet J."/>
            <person name="Haruta M."/>
            <person name="Huysman M.J."/>
            <person name="Jenkins B.D."/>
            <person name="Jiroutova K."/>
            <person name="Jorgensen R.E."/>
            <person name="Joubert Y."/>
            <person name="Kaplan A."/>
            <person name="Kroger N."/>
            <person name="Kroth P.G."/>
            <person name="La Roche J."/>
            <person name="Lindquist E."/>
            <person name="Lommer M."/>
            <person name="Martin-Jezequel V."/>
            <person name="Lopez P.J."/>
            <person name="Lucas S."/>
            <person name="Mangogna M."/>
            <person name="McGinnis K."/>
            <person name="Medlin L.K."/>
            <person name="Montsant A."/>
            <person name="Oudot-Le Secq M.P."/>
            <person name="Napoli C."/>
            <person name="Obornik M."/>
            <person name="Parker M.S."/>
            <person name="Petit J.L."/>
            <person name="Porcel B.M."/>
            <person name="Poulsen N."/>
            <person name="Robison M."/>
            <person name="Rychlewski L."/>
            <person name="Rynearson T.A."/>
            <person name="Schmutz J."/>
            <person name="Shapiro H."/>
            <person name="Siaut M."/>
            <person name="Stanley M."/>
            <person name="Sussman M.R."/>
            <person name="Taylor A.R."/>
            <person name="Vardi A."/>
            <person name="von Dassow P."/>
            <person name="Vyverman W."/>
            <person name="Willis A."/>
            <person name="Wyrwicz L.S."/>
            <person name="Rokhsar D.S."/>
            <person name="Weissenbach J."/>
            <person name="Armbrust E.V."/>
            <person name="Green B.R."/>
            <person name="Van de Peer Y."/>
            <person name="Grigoriev I.V."/>
        </authorList>
    </citation>
    <scope>NUCLEOTIDE SEQUENCE [LARGE SCALE GENOMIC DNA]</scope>
    <source>
        <strain evidence="3 4">CCAP 1055/1</strain>
    </source>
</reference>
<dbReference type="PANTHER" id="PTHR12403">
    <property type="entry name" value="TRAFFICKING PROTEIN PARTICLE COMPLEX SUBUNIT 2"/>
    <property type="match status" value="1"/>
</dbReference>
<comment type="similarity">
    <text evidence="1">Belongs to the TRAPP small subunits family. Sedlin subfamily.</text>
</comment>
<dbReference type="OrthoDB" id="47005at2759"/>
<dbReference type="CDD" id="cd14854">
    <property type="entry name" value="TRAPPC2L"/>
    <property type="match status" value="1"/>
</dbReference>
<dbReference type="GO" id="GO:0006888">
    <property type="term" value="P:endoplasmic reticulum to Golgi vesicle-mediated transport"/>
    <property type="evidence" value="ECO:0007669"/>
    <property type="project" value="InterPro"/>
</dbReference>
<evidence type="ECO:0000313" key="3">
    <source>
        <dbReference type="EMBL" id="EEC46921.1"/>
    </source>
</evidence>
<organism evidence="3 4">
    <name type="scientific">Phaeodactylum tricornutum (strain CCAP 1055/1)</name>
    <dbReference type="NCBI Taxonomy" id="556484"/>
    <lineage>
        <taxon>Eukaryota</taxon>
        <taxon>Sar</taxon>
        <taxon>Stramenopiles</taxon>
        <taxon>Ochrophyta</taxon>
        <taxon>Bacillariophyta</taxon>
        <taxon>Bacillariophyceae</taxon>
        <taxon>Bacillariophycidae</taxon>
        <taxon>Naviculales</taxon>
        <taxon>Phaeodactylaceae</taxon>
        <taxon>Phaeodactylum</taxon>
    </lineage>
</organism>
<dbReference type="HOGENOM" id="CLU_1411297_0_0_1"/>
<dbReference type="InterPro" id="IPR011012">
    <property type="entry name" value="Longin-like_dom_sf"/>
</dbReference>
<dbReference type="GO" id="GO:0005737">
    <property type="term" value="C:cytoplasm"/>
    <property type="evidence" value="ECO:0007669"/>
    <property type="project" value="GOC"/>
</dbReference>
<evidence type="ECO:0000256" key="1">
    <source>
        <dbReference type="ARBA" id="ARBA00006626"/>
    </source>
</evidence>
<dbReference type="KEGG" id="pti:PHATRDRAFT_37525"/>
<proteinExistence type="inferred from homology"/>
<dbReference type="EMBL" id="CM000615">
    <property type="protein sequence ID" value="EEC46921.1"/>
    <property type="molecule type" value="Genomic_DNA"/>
</dbReference>
<dbReference type="SUPFAM" id="SSF64356">
    <property type="entry name" value="SNARE-like"/>
    <property type="match status" value="1"/>
</dbReference>
<dbReference type="InterPro" id="IPR006722">
    <property type="entry name" value="Sedlin"/>
</dbReference>
<dbReference type="GeneID" id="7202401"/>
<dbReference type="Pfam" id="PF04628">
    <property type="entry name" value="Sedlin_N"/>
    <property type="match status" value="1"/>
</dbReference>
<reference evidence="4" key="2">
    <citation type="submission" date="2008-08" db="EMBL/GenBank/DDBJ databases">
        <authorList>
            <consortium name="Diatom Consortium"/>
            <person name="Grigoriev I."/>
            <person name="Grimwood J."/>
            <person name="Kuo A."/>
            <person name="Otillar R.P."/>
            <person name="Salamov A."/>
            <person name="Detter J.C."/>
            <person name="Lindquist E."/>
            <person name="Shapiro H."/>
            <person name="Lucas S."/>
            <person name="Glavina del Rio T."/>
            <person name="Pitluck S."/>
            <person name="Rokhsar D."/>
            <person name="Bowler C."/>
        </authorList>
    </citation>
    <scope>GENOME REANNOTATION</scope>
    <source>
        <strain evidence="4">CCAP 1055/1</strain>
    </source>
</reference>
<gene>
    <name evidence="3" type="ORF">PHATRDRAFT_37525</name>
</gene>
<dbReference type="Proteomes" id="UP000000759">
    <property type="component" value="Chromosome 13"/>
</dbReference>
<dbReference type="InterPro" id="IPR044760">
    <property type="entry name" value="TRAPPC2L"/>
</dbReference>
<dbReference type="RefSeq" id="XP_002181707.1">
    <property type="nucleotide sequence ID" value="XM_002181671.1"/>
</dbReference>
<protein>
    <recommendedName>
        <fullName evidence="2">Trafficking protein particle complex subunit 2-like protein</fullName>
    </recommendedName>
</protein>
<evidence type="ECO:0000256" key="2">
    <source>
        <dbReference type="ARBA" id="ARBA00024408"/>
    </source>
</evidence>
<dbReference type="Gene3D" id="3.30.450.70">
    <property type="match status" value="1"/>
</dbReference>